<feature type="domain" description="DUF5698" evidence="9">
    <location>
        <begin position="24"/>
        <end position="80"/>
    </location>
</feature>
<dbReference type="EMBL" id="CP082237">
    <property type="protein sequence ID" value="QZT34609.1"/>
    <property type="molecule type" value="Genomic_DNA"/>
</dbReference>
<feature type="region of interest" description="Disordered" evidence="7">
    <location>
        <begin position="211"/>
        <end position="239"/>
    </location>
</feature>
<dbReference type="GO" id="GO:0005886">
    <property type="term" value="C:plasma membrane"/>
    <property type="evidence" value="ECO:0007669"/>
    <property type="project" value="UniProtKB-SubCell"/>
</dbReference>
<keyword evidence="11" id="KW-1185">Reference proteome</keyword>
<accession>A0A8X8IAB4</accession>
<dbReference type="PANTHER" id="PTHR40060:SF1">
    <property type="entry name" value="UPF0316 PROTEIN YEBE"/>
    <property type="match status" value="1"/>
</dbReference>
<organism evidence="10 11">
    <name type="scientific">Caldalkalibacillus thermarum (strain TA2.A1)</name>
    <dbReference type="NCBI Taxonomy" id="986075"/>
    <lineage>
        <taxon>Bacteria</taxon>
        <taxon>Bacillati</taxon>
        <taxon>Bacillota</taxon>
        <taxon>Bacilli</taxon>
        <taxon>Bacillales</taxon>
        <taxon>Bacillaceae</taxon>
        <taxon>Caldalkalibacillus</taxon>
    </lineage>
</organism>
<evidence type="ECO:0000256" key="2">
    <source>
        <dbReference type="ARBA" id="ARBA00022475"/>
    </source>
</evidence>
<reference evidence="10 11" key="1">
    <citation type="journal article" date="2020" name="Extremophiles">
        <title>Genomic analysis of Caldalkalibacillus thermarum TA2.A1 reveals aerobic alkaliphilic metabolism and evolutionary hallmarks linking alkaliphilic bacteria and plant life.</title>
        <authorList>
            <person name="de Jong S.I."/>
            <person name="van den Broek M.A."/>
            <person name="Merkel A.Y."/>
            <person name="de la Torre Cortes P."/>
            <person name="Kalamorz F."/>
            <person name="Cook G.M."/>
            <person name="van Loosdrecht M.C.M."/>
            <person name="McMillan D.G.G."/>
        </authorList>
    </citation>
    <scope>NUCLEOTIDE SEQUENCE [LARGE SCALE GENOMIC DNA]</scope>
    <source>
        <strain evidence="10 11">TA2.A1</strain>
    </source>
</reference>
<dbReference type="PANTHER" id="PTHR40060">
    <property type="entry name" value="UPF0316 PROTEIN YEBE"/>
    <property type="match status" value="1"/>
</dbReference>
<evidence type="ECO:0000256" key="5">
    <source>
        <dbReference type="ARBA" id="ARBA00023136"/>
    </source>
</evidence>
<dbReference type="CDD" id="cd16381">
    <property type="entry name" value="YitT_C_like_1"/>
    <property type="match status" value="1"/>
</dbReference>
<dbReference type="AlphaFoldDB" id="A0A8X8IAB4"/>
<dbReference type="InterPro" id="IPR022930">
    <property type="entry name" value="UPF0316"/>
</dbReference>
<protein>
    <recommendedName>
        <fullName evidence="6">UPF0316 protein HUR95_04495</fullName>
    </recommendedName>
</protein>
<dbReference type="Proteomes" id="UP000825179">
    <property type="component" value="Chromosome"/>
</dbReference>
<evidence type="ECO:0000313" key="11">
    <source>
        <dbReference type="Proteomes" id="UP000825179"/>
    </source>
</evidence>
<dbReference type="HAMAP" id="MF_01515">
    <property type="entry name" value="UPF0316"/>
    <property type="match status" value="1"/>
</dbReference>
<keyword evidence="5 6" id="KW-0472">Membrane</keyword>
<keyword evidence="3 6" id="KW-0812">Transmembrane</keyword>
<evidence type="ECO:0000256" key="1">
    <source>
        <dbReference type="ARBA" id="ARBA00004651"/>
    </source>
</evidence>
<comment type="subcellular location">
    <subcellularLocation>
        <location evidence="1 6">Cell membrane</location>
        <topology evidence="1 6">Multi-pass membrane protein</topology>
    </subcellularLocation>
</comment>
<dbReference type="InterPro" id="IPR019264">
    <property type="entry name" value="DUF2179"/>
</dbReference>
<evidence type="ECO:0000313" key="10">
    <source>
        <dbReference type="EMBL" id="QZT34609.1"/>
    </source>
</evidence>
<evidence type="ECO:0000259" key="9">
    <source>
        <dbReference type="Pfam" id="PF18955"/>
    </source>
</evidence>
<feature type="transmembrane region" description="Helical" evidence="6">
    <location>
        <begin position="36"/>
        <end position="57"/>
    </location>
</feature>
<keyword evidence="4 6" id="KW-1133">Transmembrane helix</keyword>
<gene>
    <name evidence="10" type="ORF">HUR95_04495</name>
</gene>
<dbReference type="Pfam" id="PF18955">
    <property type="entry name" value="DUF5698"/>
    <property type="match status" value="1"/>
</dbReference>
<evidence type="ECO:0000259" key="8">
    <source>
        <dbReference type="Pfam" id="PF10035"/>
    </source>
</evidence>
<evidence type="ECO:0000256" key="7">
    <source>
        <dbReference type="SAM" id="MobiDB-lite"/>
    </source>
</evidence>
<feature type="transmembrane region" description="Helical" evidence="6">
    <location>
        <begin position="6"/>
        <end position="29"/>
    </location>
</feature>
<evidence type="ECO:0000256" key="6">
    <source>
        <dbReference type="HAMAP-Rule" id="MF_01515"/>
    </source>
</evidence>
<evidence type="ECO:0000256" key="3">
    <source>
        <dbReference type="ARBA" id="ARBA00022692"/>
    </source>
</evidence>
<dbReference type="NCBIfam" id="NF003194">
    <property type="entry name" value="PRK04164.1-5"/>
    <property type="match status" value="1"/>
</dbReference>
<feature type="domain" description="DUF2179" evidence="8">
    <location>
        <begin position="114"/>
        <end position="166"/>
    </location>
</feature>
<dbReference type="InterPro" id="IPR044035">
    <property type="entry name" value="DUF5698"/>
</dbReference>
<evidence type="ECO:0000256" key="4">
    <source>
        <dbReference type="ARBA" id="ARBA00022989"/>
    </source>
</evidence>
<proteinExistence type="inferred from homology"/>
<keyword evidence="2 6" id="KW-1003">Cell membrane</keyword>
<sequence length="239" mass="27056">MEDSAMVMMLIILLINVIYVSFFTIRMILTLKGQKYLASAISSIEVLIYVVGLGLVLENLNEIQNLIAYAVGFALGVLAGSKIEEWMALGYVTVKVISNCHNSPLPQILRETGYGVTSWIGEGRDGKRLVMEILTRRKAQQDLYNHILAYDDKAFIISYEPQHFRGGFWVKSLKKQAKQEGESFAVVQEENLPGVDEKVIEELRAERDYRPIGREESVKAEERAEKKQNGEQKANVDQK</sequence>
<dbReference type="KEGG" id="cthu:HUR95_04495"/>
<dbReference type="Pfam" id="PF10035">
    <property type="entry name" value="DUF2179"/>
    <property type="match status" value="1"/>
</dbReference>
<name>A0A8X8IAB4_CALTT</name>
<comment type="similarity">
    <text evidence="6">Belongs to the UPF0316 family.</text>
</comment>
<dbReference type="OrthoDB" id="48231at2"/>